<feature type="binding site" description="in other chain" evidence="12 15">
    <location>
        <position position="310"/>
    </location>
    <ligand>
        <name>K(+)</name>
        <dbReference type="ChEBI" id="CHEBI:29103"/>
        <note>ligand shared between two tetrameric partners</note>
    </ligand>
</feature>
<keyword evidence="7 12" id="KW-0560">Oxidoreductase</keyword>
<evidence type="ECO:0000256" key="1">
    <source>
        <dbReference type="ARBA" id="ARBA00001958"/>
    </source>
</evidence>
<evidence type="ECO:0000256" key="8">
    <source>
        <dbReference type="ARBA" id="ARBA00023027"/>
    </source>
</evidence>
<comment type="catalytic activity">
    <reaction evidence="10 12 18">
        <text>IMP + NAD(+) + H2O = XMP + NADH + H(+)</text>
        <dbReference type="Rhea" id="RHEA:11708"/>
        <dbReference type="ChEBI" id="CHEBI:15377"/>
        <dbReference type="ChEBI" id="CHEBI:15378"/>
        <dbReference type="ChEBI" id="CHEBI:57464"/>
        <dbReference type="ChEBI" id="CHEBI:57540"/>
        <dbReference type="ChEBI" id="CHEBI:57945"/>
        <dbReference type="ChEBI" id="CHEBI:58053"/>
        <dbReference type="EC" id="1.1.1.205"/>
    </reaction>
</comment>
<dbReference type="KEGG" id="tpv:TP03_0220"/>
<evidence type="ECO:0000256" key="3">
    <source>
        <dbReference type="ARBA" id="ARBA00022723"/>
    </source>
</evidence>
<dbReference type="HAMAP" id="MF_01964">
    <property type="entry name" value="IMPDH"/>
    <property type="match status" value="1"/>
</dbReference>
<comment type="caution">
    <text evidence="12">Lacks conserved residue(s) required for the propagation of feature annotation.</text>
</comment>
<dbReference type="GO" id="GO:0000166">
    <property type="term" value="F:nucleotide binding"/>
    <property type="evidence" value="ECO:0007669"/>
    <property type="project" value="UniProtKB-UniRule"/>
</dbReference>
<dbReference type="Gene3D" id="3.20.20.70">
    <property type="entry name" value="Aldolase class I"/>
    <property type="match status" value="1"/>
</dbReference>
<feature type="binding site" description="in other chain" evidence="12 15">
    <location>
        <position position="312"/>
    </location>
    <ligand>
        <name>K(+)</name>
        <dbReference type="ChEBI" id="CHEBI:29103"/>
        <note>ligand shared between two tetrameric partners</note>
    </ligand>
</feature>
<feature type="domain" description="CBS" evidence="19">
    <location>
        <begin position="165"/>
        <end position="221"/>
    </location>
</feature>
<dbReference type="InterPro" id="IPR013785">
    <property type="entry name" value="Aldolase_TIM"/>
</dbReference>
<evidence type="ECO:0000256" key="15">
    <source>
        <dbReference type="PIRSR" id="PIRSR000130-4"/>
    </source>
</evidence>
<comment type="activity regulation">
    <text evidence="12">Mycophenolic acid (MPA) is a non-competitive inhibitor that prevents formation of the closed enzyme conformation by binding to the same site as the amobile flap. In contrast, mizoribine monophosphate (MZP) is a competitive inhibitor that induces the closed conformation. MPA is a potent inhibitor of mammalian IMPDHs but a poor inhibitor of the bacterial enzymes. MZP is a more potent inhibitor of bacterial IMPDH.</text>
</comment>
<dbReference type="eggNOG" id="KOG2550">
    <property type="taxonomic scope" value="Eukaryota"/>
</dbReference>
<accession>Q4N0C9</accession>
<keyword evidence="3 12" id="KW-0479">Metal-binding</keyword>
<dbReference type="Pfam" id="PF00478">
    <property type="entry name" value="IMPDH"/>
    <property type="match status" value="1"/>
</dbReference>
<dbReference type="PIRSF" id="PIRSF000130">
    <property type="entry name" value="IMPDH"/>
    <property type="match status" value="1"/>
</dbReference>
<comment type="subcellular location">
    <subcellularLocation>
        <location evidence="12">Cytoplasm</location>
    </subcellularLocation>
</comment>
<dbReference type="PANTHER" id="PTHR11911:SF111">
    <property type="entry name" value="INOSINE-5'-MONOPHOSPHATE DEHYDROGENASE"/>
    <property type="match status" value="1"/>
</dbReference>
<dbReference type="GeneID" id="3500430"/>
<feature type="binding site" evidence="12 14">
    <location>
        <begin position="308"/>
        <end position="310"/>
    </location>
    <ligand>
        <name>NAD(+)</name>
        <dbReference type="ChEBI" id="CHEBI:57540"/>
    </ligand>
</feature>
<evidence type="ECO:0000256" key="18">
    <source>
        <dbReference type="RuleBase" id="RU003928"/>
    </source>
</evidence>
<keyword evidence="21" id="KW-1185">Reference proteome</keyword>
<protein>
    <recommendedName>
        <fullName evidence="12 18">Inosine-5'-monophosphate dehydrogenase</fullName>
        <shortName evidence="12">IMP dehydrogenase</shortName>
        <shortName evidence="12">IMPD</shortName>
        <shortName evidence="12">IMPDH</shortName>
        <ecNumber evidence="12 18">1.1.1.205</ecNumber>
    </recommendedName>
</protein>
<evidence type="ECO:0000256" key="14">
    <source>
        <dbReference type="PIRSR" id="PIRSR000130-3"/>
    </source>
</evidence>
<dbReference type="InterPro" id="IPR046342">
    <property type="entry name" value="CBS_dom_sf"/>
</dbReference>
<feature type="binding site" evidence="12 14">
    <location>
        <begin position="258"/>
        <end position="260"/>
    </location>
    <ligand>
        <name>NAD(+)</name>
        <dbReference type="ChEBI" id="CHEBI:57540"/>
    </ligand>
</feature>
<dbReference type="NCBIfam" id="TIGR01302">
    <property type="entry name" value="IMP_dehydrog"/>
    <property type="match status" value="1"/>
</dbReference>
<evidence type="ECO:0000256" key="10">
    <source>
        <dbReference type="ARBA" id="ARBA00048028"/>
    </source>
</evidence>
<dbReference type="InParanoid" id="Q4N0C9"/>
<keyword evidence="4 12" id="KW-0332">GMP biosynthesis</keyword>
<evidence type="ECO:0000256" key="9">
    <source>
        <dbReference type="ARBA" id="ARBA00023122"/>
    </source>
</evidence>
<feature type="binding site" evidence="12">
    <location>
        <begin position="350"/>
        <end position="352"/>
    </location>
    <ligand>
        <name>IMP</name>
        <dbReference type="ChEBI" id="CHEBI:58053"/>
    </ligand>
</feature>
<evidence type="ECO:0000256" key="13">
    <source>
        <dbReference type="PIRSR" id="PIRSR000130-1"/>
    </source>
</evidence>
<dbReference type="InterPro" id="IPR001093">
    <property type="entry name" value="IMP_DH_GMPRt"/>
</dbReference>
<dbReference type="CDD" id="cd04601">
    <property type="entry name" value="CBS_pair_IMPDH"/>
    <property type="match status" value="1"/>
</dbReference>
<dbReference type="SMART" id="SM00116">
    <property type="entry name" value="CBS"/>
    <property type="match status" value="2"/>
</dbReference>
<feature type="binding site" evidence="12">
    <location>
        <begin position="397"/>
        <end position="401"/>
    </location>
    <ligand>
        <name>IMP</name>
        <dbReference type="ChEBI" id="CHEBI:58053"/>
    </ligand>
</feature>
<dbReference type="GO" id="GO:0005737">
    <property type="term" value="C:cytoplasm"/>
    <property type="evidence" value="ECO:0007669"/>
    <property type="project" value="UniProtKB-SubCell"/>
</dbReference>
<comment type="function">
    <text evidence="11 12">Catalyzes the conversion of inosine 5'-phosphate (IMP) to xanthosine 5'-phosphate (XMP), the first committed and rate-limiting step in the de novo synthesis of guanine nucleotides, and therefore plays an important role in the regulation of cell growth.</text>
</comment>
<feature type="binding site" evidence="12">
    <location>
        <position position="433"/>
    </location>
    <ligand>
        <name>IMP</name>
        <dbReference type="ChEBI" id="CHEBI:58053"/>
    </ligand>
</feature>
<dbReference type="InterPro" id="IPR005990">
    <property type="entry name" value="IMP_DH"/>
</dbReference>
<dbReference type="RefSeq" id="XP_763238.1">
    <property type="nucleotide sequence ID" value="XM_758145.1"/>
</dbReference>
<dbReference type="Proteomes" id="UP000001949">
    <property type="component" value="Unassembled WGS sequence"/>
</dbReference>
<evidence type="ECO:0000256" key="4">
    <source>
        <dbReference type="ARBA" id="ARBA00022749"/>
    </source>
</evidence>
<dbReference type="GO" id="GO:0046872">
    <property type="term" value="F:metal ion binding"/>
    <property type="evidence" value="ECO:0007669"/>
    <property type="project" value="UniProtKB-UniRule"/>
</dbReference>
<dbReference type="SUPFAM" id="SSF51412">
    <property type="entry name" value="Inosine monophosphate dehydrogenase (IMPDH)"/>
    <property type="match status" value="1"/>
</dbReference>
<keyword evidence="5 12" id="KW-0658">Purine biosynthesis</keyword>
<evidence type="ECO:0000256" key="12">
    <source>
        <dbReference type="HAMAP-Rule" id="MF_03156"/>
    </source>
</evidence>
<evidence type="ECO:0000259" key="19">
    <source>
        <dbReference type="PROSITE" id="PS51371"/>
    </source>
</evidence>
<dbReference type="OMA" id="MGYCGAK"/>
<feature type="domain" description="CBS" evidence="19">
    <location>
        <begin position="102"/>
        <end position="164"/>
    </location>
</feature>
<keyword evidence="8 12" id="KW-0520">NAD</keyword>
<dbReference type="InterPro" id="IPR015875">
    <property type="entry name" value="IMP_DH/GMP_Rdtase_CS"/>
</dbReference>
<dbReference type="UniPathway" id="UPA00601">
    <property type="reaction ID" value="UER00295"/>
</dbReference>
<dbReference type="GO" id="GO:0003938">
    <property type="term" value="F:IMP dehydrogenase activity"/>
    <property type="evidence" value="ECO:0007669"/>
    <property type="project" value="UniProtKB-UniRule"/>
</dbReference>
<dbReference type="EC" id="1.1.1.205" evidence="12 18"/>
<evidence type="ECO:0000256" key="5">
    <source>
        <dbReference type="ARBA" id="ARBA00022755"/>
    </source>
</evidence>
<comment type="pathway">
    <text evidence="12 18">Purine metabolism; XMP biosynthesis via de novo pathway; XMP from IMP: step 1/1.</text>
</comment>
<reference evidence="20 21" key="1">
    <citation type="journal article" date="2005" name="Science">
        <title>Genome sequence of Theileria parva, a bovine pathogen that transforms lymphocytes.</title>
        <authorList>
            <person name="Gardner M.J."/>
            <person name="Bishop R."/>
            <person name="Shah T."/>
            <person name="de Villiers E.P."/>
            <person name="Carlton J.M."/>
            <person name="Hall N."/>
            <person name="Ren Q."/>
            <person name="Paulsen I.T."/>
            <person name="Pain A."/>
            <person name="Berriman M."/>
            <person name="Wilson R.J.M."/>
            <person name="Sato S."/>
            <person name="Ralph S.A."/>
            <person name="Mann D.J."/>
            <person name="Xiong Z."/>
            <person name="Shallom S.J."/>
            <person name="Weidman J."/>
            <person name="Jiang L."/>
            <person name="Lynn J."/>
            <person name="Weaver B."/>
            <person name="Shoaibi A."/>
            <person name="Domingo A.R."/>
            <person name="Wasawo D."/>
            <person name="Crabtree J."/>
            <person name="Wortman J.R."/>
            <person name="Haas B."/>
            <person name="Angiuoli S.V."/>
            <person name="Creasy T.H."/>
            <person name="Lu C."/>
            <person name="Suh B."/>
            <person name="Silva J.C."/>
            <person name="Utterback T.R."/>
            <person name="Feldblyum T.V."/>
            <person name="Pertea M."/>
            <person name="Allen J."/>
            <person name="Nierman W.C."/>
            <person name="Taracha E.L.N."/>
            <person name="Salzberg S.L."/>
            <person name="White O.R."/>
            <person name="Fitzhugh H.A."/>
            <person name="Morzaria S."/>
            <person name="Venter J.C."/>
            <person name="Fraser C.M."/>
            <person name="Nene V."/>
        </authorList>
    </citation>
    <scope>NUCLEOTIDE SEQUENCE [LARGE SCALE GENOMIC DNA]</scope>
    <source>
        <strain evidence="20 21">Muguga</strain>
    </source>
</reference>
<proteinExistence type="inferred from homology"/>
<dbReference type="VEuPathDB" id="PiroplasmaDB:TpMuguga_03g00220"/>
<dbReference type="PROSITE" id="PS51371">
    <property type="entry name" value="CBS"/>
    <property type="match status" value="2"/>
</dbReference>
<dbReference type="PANTHER" id="PTHR11911">
    <property type="entry name" value="INOSINE-5-MONOPHOSPHATE DEHYDROGENASE RELATED"/>
    <property type="match status" value="1"/>
</dbReference>
<feature type="active site" description="Proton acceptor" evidence="12 13">
    <location>
        <position position="421"/>
    </location>
</feature>
<evidence type="ECO:0000256" key="2">
    <source>
        <dbReference type="ARBA" id="ARBA00005502"/>
    </source>
</evidence>
<comment type="caution">
    <text evidence="20">The sequence shown here is derived from an EMBL/GenBank/DDBJ whole genome shotgun (WGS) entry which is preliminary data.</text>
</comment>
<gene>
    <name evidence="20" type="ordered locus">TP03_0220</name>
</gene>
<keyword evidence="12" id="KW-0963">Cytoplasm</keyword>
<dbReference type="PROSITE" id="PS00487">
    <property type="entry name" value="IMP_DH_GMP_RED"/>
    <property type="match status" value="1"/>
</dbReference>
<dbReference type="FunCoup" id="Q4N0C9">
    <property type="interactions" value="204"/>
</dbReference>
<dbReference type="SUPFAM" id="SSF54631">
    <property type="entry name" value="CBS-domain pair"/>
    <property type="match status" value="1"/>
</dbReference>
<feature type="binding site" evidence="12">
    <location>
        <position position="313"/>
    </location>
    <ligand>
        <name>IMP</name>
        <dbReference type="ChEBI" id="CHEBI:58053"/>
    </ligand>
</feature>
<dbReference type="InterPro" id="IPR000644">
    <property type="entry name" value="CBS_dom"/>
</dbReference>
<dbReference type="CDD" id="cd00381">
    <property type="entry name" value="IMPDH"/>
    <property type="match status" value="1"/>
</dbReference>
<dbReference type="GO" id="GO:0006183">
    <property type="term" value="P:GTP biosynthetic process"/>
    <property type="evidence" value="ECO:0007669"/>
    <property type="project" value="TreeGrafter"/>
</dbReference>
<dbReference type="FunFam" id="3.20.20.70:FF:000086">
    <property type="entry name" value="IMP dehydrogenase, putative"/>
    <property type="match status" value="1"/>
</dbReference>
<comment type="cofactor">
    <cofactor evidence="1 12">
        <name>K(+)</name>
        <dbReference type="ChEBI" id="CHEBI:29103"/>
    </cofactor>
</comment>
<dbReference type="GO" id="GO:0006177">
    <property type="term" value="P:GMP biosynthetic process"/>
    <property type="evidence" value="ECO:0007669"/>
    <property type="project" value="UniProtKB-UniRule"/>
</dbReference>
<evidence type="ECO:0000256" key="17">
    <source>
        <dbReference type="RuleBase" id="RU003927"/>
    </source>
</evidence>
<sequence>MTDGYSAAEFFNFTKFSLSYEDLILLPGYISDSVDKVDLTTHVSRNIRLRIPIVSSPMDTVTESKMATAMALLGGLGVIHNNLSIEDLVKEVKAVKRFENGFVQNPLCLKPTSTVSDWVQIRDKFGFTSVPITSDGNAGSKLLGIVTKTDMYFVESKNVVLEDIMSTDLVVGNHPMKLHDANELLFMSKKGVLPIVNENYELMSIVTRSDFYKNKLYPNASKDDNKQLLVGAAISTRGNGLDTAKKLIDAKVDILVVDSSQGNSVFQIDLIKQLKSVYPDFQVMAGNVVTAQQAKNLLEAGCDSIKVGMGIGSICTTQNICGVGRGQASAVYYVSRYAFEHWNGIPIIADGGIKSSGDIVKALSLGASCVMGGSLFAGSKETPGEYYFNNGVRMKSYRGMGSKDAIKDSMQNLGLMGSLSRYHLIDEPNILSQGVSGLVIDKGSVNNIIPNLTQGVKHGFQNLGVYSIKGLHEALYSGQLRMEQRTPQSINDGHVSKSITNPK</sequence>
<dbReference type="STRING" id="5875.Q4N0C9"/>
<dbReference type="Pfam" id="PF00571">
    <property type="entry name" value="CBS"/>
    <property type="match status" value="1"/>
</dbReference>
<dbReference type="AlphaFoldDB" id="Q4N0C9"/>
<evidence type="ECO:0000256" key="6">
    <source>
        <dbReference type="ARBA" id="ARBA00022958"/>
    </source>
</evidence>
<evidence type="ECO:0000256" key="16">
    <source>
        <dbReference type="PROSITE-ProRule" id="PRU00703"/>
    </source>
</evidence>
<comment type="similarity">
    <text evidence="2 12 17">Belongs to the IMPDH/GMPR family.</text>
</comment>
<evidence type="ECO:0000313" key="20">
    <source>
        <dbReference type="EMBL" id="EAN30955.1"/>
    </source>
</evidence>
<dbReference type="EMBL" id="AAGK01000005">
    <property type="protein sequence ID" value="EAN30955.1"/>
    <property type="molecule type" value="Genomic_DNA"/>
</dbReference>
<dbReference type="SMART" id="SM01240">
    <property type="entry name" value="IMPDH"/>
    <property type="match status" value="1"/>
</dbReference>
<keyword evidence="9 16" id="KW-0129">CBS domain</keyword>
<name>Q4N0C9_THEPA</name>
<feature type="binding site" evidence="12">
    <location>
        <begin position="373"/>
        <end position="374"/>
    </location>
    <ligand>
        <name>IMP</name>
        <dbReference type="ChEBI" id="CHEBI:58053"/>
    </ligand>
</feature>
<feature type="binding site" description="in other chain" evidence="12 15">
    <location>
        <position position="315"/>
    </location>
    <ligand>
        <name>K(+)</name>
        <dbReference type="ChEBI" id="CHEBI:29103"/>
        <note>ligand shared between two tetrameric partners</note>
    </ligand>
</feature>
<comment type="subunit">
    <text evidence="12">Homotetramer.</text>
</comment>
<organism evidence="20 21">
    <name type="scientific">Theileria parva</name>
    <name type="common">East coast fever infection agent</name>
    <dbReference type="NCBI Taxonomy" id="5875"/>
    <lineage>
        <taxon>Eukaryota</taxon>
        <taxon>Sar</taxon>
        <taxon>Alveolata</taxon>
        <taxon>Apicomplexa</taxon>
        <taxon>Aconoidasida</taxon>
        <taxon>Piroplasmida</taxon>
        <taxon>Theileriidae</taxon>
        <taxon>Theileria</taxon>
    </lineage>
</organism>
<evidence type="ECO:0000313" key="21">
    <source>
        <dbReference type="Proteomes" id="UP000001949"/>
    </source>
</evidence>
<feature type="active site" description="Thioimidate intermediate" evidence="12 13">
    <location>
        <position position="315"/>
    </location>
</feature>
<evidence type="ECO:0000256" key="7">
    <source>
        <dbReference type="ARBA" id="ARBA00023002"/>
    </source>
</evidence>
<keyword evidence="6 12" id="KW-0630">Potassium</keyword>
<evidence type="ECO:0000256" key="11">
    <source>
        <dbReference type="ARBA" id="ARBA00056556"/>
    </source>
</evidence>